<feature type="domain" description="HTH tetR-type" evidence="5">
    <location>
        <begin position="16"/>
        <end position="77"/>
    </location>
</feature>
<keyword evidence="1" id="KW-0805">Transcription regulation</keyword>
<dbReference type="PANTHER" id="PTHR30055">
    <property type="entry name" value="HTH-TYPE TRANSCRIPTIONAL REGULATOR RUTR"/>
    <property type="match status" value="1"/>
</dbReference>
<proteinExistence type="predicted"/>
<keyword evidence="2 4" id="KW-0238">DNA-binding</keyword>
<evidence type="ECO:0000259" key="5">
    <source>
        <dbReference type="PROSITE" id="PS50977"/>
    </source>
</evidence>
<dbReference type="RefSeq" id="WP_181752403.1">
    <property type="nucleotide sequence ID" value="NZ_JACEIQ010000012.1"/>
</dbReference>
<reference evidence="6 7" key="1">
    <citation type="submission" date="2020-07" db="EMBL/GenBank/DDBJ databases">
        <authorList>
            <person name="Feng H."/>
        </authorList>
    </citation>
    <scope>NUCLEOTIDE SEQUENCE [LARGE SCALE GENOMIC DNA]</scope>
    <source>
        <strain evidence="7">s-10</strain>
    </source>
</reference>
<sequence length="208" mass="23755">MNKKPKSSSSKISREEVNRRRILDSARKLFIEHGGVEGVNMHQIAKTAGVGQASLYRRYTEIGDICIEIVREECQPLFDEVQAYLDQSPEVAPLDRLYQVIVRFVAFLEAKIPWLCAVSRASSGHRPLQSPLYQWMRNTCRDLLNEAVERGEVSKVDVPYTVEALMATLHNIDFHMKNQGFLTERILQGVYRIFIEGLKDDSGAKTTR</sequence>
<keyword evidence="7" id="KW-1185">Reference proteome</keyword>
<accession>A0A7W1WSI4</accession>
<gene>
    <name evidence="6" type="ORF">H1191_12690</name>
</gene>
<evidence type="ECO:0000256" key="1">
    <source>
        <dbReference type="ARBA" id="ARBA00023015"/>
    </source>
</evidence>
<evidence type="ECO:0000313" key="7">
    <source>
        <dbReference type="Proteomes" id="UP000535491"/>
    </source>
</evidence>
<dbReference type="Gene3D" id="1.10.357.10">
    <property type="entry name" value="Tetracycline Repressor, domain 2"/>
    <property type="match status" value="1"/>
</dbReference>
<dbReference type="SUPFAM" id="SSF46689">
    <property type="entry name" value="Homeodomain-like"/>
    <property type="match status" value="1"/>
</dbReference>
<dbReference type="InterPro" id="IPR009057">
    <property type="entry name" value="Homeodomain-like_sf"/>
</dbReference>
<dbReference type="PANTHER" id="PTHR30055:SF234">
    <property type="entry name" value="HTH-TYPE TRANSCRIPTIONAL REGULATOR BETI"/>
    <property type="match status" value="1"/>
</dbReference>
<dbReference type="InterPro" id="IPR036271">
    <property type="entry name" value="Tet_transcr_reg_TetR-rel_C_sf"/>
</dbReference>
<name>A0A7W1WSI4_9BACL</name>
<dbReference type="Pfam" id="PF00440">
    <property type="entry name" value="TetR_N"/>
    <property type="match status" value="1"/>
</dbReference>
<comment type="caution">
    <text evidence="6">The sequence shown here is derived from an EMBL/GenBank/DDBJ whole genome shotgun (WGS) entry which is preliminary data.</text>
</comment>
<dbReference type="Proteomes" id="UP000535491">
    <property type="component" value="Unassembled WGS sequence"/>
</dbReference>
<dbReference type="AlphaFoldDB" id="A0A7W1WSI4"/>
<evidence type="ECO:0000256" key="4">
    <source>
        <dbReference type="PROSITE-ProRule" id="PRU00335"/>
    </source>
</evidence>
<keyword evidence="3" id="KW-0804">Transcription</keyword>
<dbReference type="InterPro" id="IPR050109">
    <property type="entry name" value="HTH-type_TetR-like_transc_reg"/>
</dbReference>
<dbReference type="PROSITE" id="PS50977">
    <property type="entry name" value="HTH_TETR_2"/>
    <property type="match status" value="1"/>
</dbReference>
<dbReference type="GO" id="GO:0000976">
    <property type="term" value="F:transcription cis-regulatory region binding"/>
    <property type="evidence" value="ECO:0007669"/>
    <property type="project" value="TreeGrafter"/>
</dbReference>
<dbReference type="InterPro" id="IPR001647">
    <property type="entry name" value="HTH_TetR"/>
</dbReference>
<evidence type="ECO:0000313" key="6">
    <source>
        <dbReference type="EMBL" id="MBA4495164.1"/>
    </source>
</evidence>
<protein>
    <submittedName>
        <fullName evidence="6">TetR/AcrR family transcriptional regulator</fullName>
    </submittedName>
</protein>
<dbReference type="SUPFAM" id="SSF48498">
    <property type="entry name" value="Tetracyclin repressor-like, C-terminal domain"/>
    <property type="match status" value="1"/>
</dbReference>
<organism evidence="6 7">
    <name type="scientific">Paenactinomyces guangxiensis</name>
    <dbReference type="NCBI Taxonomy" id="1490290"/>
    <lineage>
        <taxon>Bacteria</taxon>
        <taxon>Bacillati</taxon>
        <taxon>Bacillota</taxon>
        <taxon>Bacilli</taxon>
        <taxon>Bacillales</taxon>
        <taxon>Thermoactinomycetaceae</taxon>
        <taxon>Paenactinomyces</taxon>
    </lineage>
</organism>
<feature type="DNA-binding region" description="H-T-H motif" evidence="4">
    <location>
        <begin position="40"/>
        <end position="59"/>
    </location>
</feature>
<dbReference type="EMBL" id="JACEIQ010000012">
    <property type="protein sequence ID" value="MBA4495164.1"/>
    <property type="molecule type" value="Genomic_DNA"/>
</dbReference>
<evidence type="ECO:0000256" key="2">
    <source>
        <dbReference type="ARBA" id="ARBA00023125"/>
    </source>
</evidence>
<dbReference type="GO" id="GO:0003700">
    <property type="term" value="F:DNA-binding transcription factor activity"/>
    <property type="evidence" value="ECO:0007669"/>
    <property type="project" value="TreeGrafter"/>
</dbReference>
<evidence type="ECO:0000256" key="3">
    <source>
        <dbReference type="ARBA" id="ARBA00023163"/>
    </source>
</evidence>